<proteinExistence type="predicted"/>
<gene>
    <name evidence="2" type="ORF">EZS27_029151</name>
</gene>
<reference evidence="2" key="1">
    <citation type="submission" date="2019-03" db="EMBL/GenBank/DDBJ databases">
        <title>Single cell metagenomics reveals metabolic interactions within the superorganism composed of flagellate Streblomastix strix and complex community of Bacteroidetes bacteria on its surface.</title>
        <authorList>
            <person name="Treitli S.C."/>
            <person name="Kolisko M."/>
            <person name="Husnik F."/>
            <person name="Keeling P."/>
            <person name="Hampl V."/>
        </authorList>
    </citation>
    <scope>NUCLEOTIDE SEQUENCE</scope>
    <source>
        <strain evidence="2">STM</strain>
    </source>
</reference>
<protein>
    <submittedName>
        <fullName evidence="2">Uncharacterized protein</fullName>
    </submittedName>
</protein>
<feature type="region of interest" description="Disordered" evidence="1">
    <location>
        <begin position="188"/>
        <end position="219"/>
    </location>
</feature>
<feature type="compositionally biased region" description="Basic and acidic residues" evidence="1">
    <location>
        <begin position="188"/>
        <end position="214"/>
    </location>
</feature>
<feature type="non-terminal residue" evidence="2">
    <location>
        <position position="1"/>
    </location>
</feature>
<organism evidence="2">
    <name type="scientific">termite gut metagenome</name>
    <dbReference type="NCBI Taxonomy" id="433724"/>
    <lineage>
        <taxon>unclassified sequences</taxon>
        <taxon>metagenomes</taxon>
        <taxon>organismal metagenomes</taxon>
    </lineage>
</organism>
<evidence type="ECO:0000313" key="2">
    <source>
        <dbReference type="EMBL" id="KAA6321168.1"/>
    </source>
</evidence>
<sequence>KLKDRITNSNIAVTDELTKAIDRLDGLLKHANETALNEPGYDMPKLKAALKDVSSQKVDVELLVSSIEKKQEAPNAAPEVEEADRIEDERKREEGTKIRKILDNVNDELAKEPFKSRFANIKTALEGFSEKGRATVSTVYNDIVGFKAELRDAVKRNVLSDIEAASTNLKIAINTFNKYYETAVNNAEKEKADEAARNNPPQHHDKAPEVKPKPEPVPVTISEPKAVSKKVKVEAIEFVAKLKEFFFQVKDQFMPTDQNDLIDFISTPFYGKITWLSDIITKDANGTEPTIGQRVSVNNFITAFTEFINEGGLFTDTQNGKTYTIEEFFKSSNGRVFFTKSAQQQQEEHNNAVANTSVGTAEAVSETPASDEPAPKPAGSEFGANNTVITKDRFEELKRQAKAKMGNLNVGIDPELMTITAQMMMYYIEGGIRKFADISSAMISDLGEGIKPYLKGTYEYARMMPGMEPFISEMDTHDYVVQYSDEILTPEGNDNQEEVDEIIDETKEEQAATVIKSVRNAIDRLAEWYSILDDKMKKELEEEYYDVVNNAEEFYSFIENNDVSTELGGHDYIIEHASIQISNLLRFQSEMNQKRLDLEEARRLAVLPEPSPIVNNNAKEIIGKIKYGERQVRNSMYKGERDDIIAWLGTKDVGDIIDITQYFIDVAYDIDKYIKDLDADISSNFNDRYNVGSVYAYAEEYINKLDAINKGYLASKADEEAESLSRARADSAIEILADLIPAINNIVNTQPEDKLYYEDEDYLSNINKEYRHSVTIEQVDTHTQLQFVDGSNELSKTDINKIIAYSEKVYNLHNRIAQHINSGNLSVGDRKELSARLRLIHEEIPKFKEDLLKSKEYAKFTTEQLRASMGKLNALVDTVNEAAKAFEIIEN</sequence>
<dbReference type="AlphaFoldDB" id="A0A5J4QJH9"/>
<dbReference type="EMBL" id="SNRY01003387">
    <property type="protein sequence ID" value="KAA6321168.1"/>
    <property type="molecule type" value="Genomic_DNA"/>
</dbReference>
<feature type="non-terminal residue" evidence="2">
    <location>
        <position position="891"/>
    </location>
</feature>
<feature type="region of interest" description="Disordered" evidence="1">
    <location>
        <begin position="360"/>
        <end position="384"/>
    </location>
</feature>
<comment type="caution">
    <text evidence="2">The sequence shown here is derived from an EMBL/GenBank/DDBJ whole genome shotgun (WGS) entry which is preliminary data.</text>
</comment>
<evidence type="ECO:0000256" key="1">
    <source>
        <dbReference type="SAM" id="MobiDB-lite"/>
    </source>
</evidence>
<name>A0A5J4QJH9_9ZZZZ</name>
<accession>A0A5J4QJH9</accession>
<feature type="region of interest" description="Disordered" evidence="1">
    <location>
        <begin position="71"/>
        <end position="91"/>
    </location>
</feature>